<dbReference type="InterPro" id="IPR050131">
    <property type="entry name" value="Peptidase_S8_subtilisin-like"/>
</dbReference>
<comment type="similarity">
    <text evidence="1 6 7">Belongs to the peptidase S8 family.</text>
</comment>
<dbReference type="InterPro" id="IPR034193">
    <property type="entry name" value="PCSK9_ProteinaseK-like"/>
</dbReference>
<evidence type="ECO:0000259" key="10">
    <source>
        <dbReference type="Pfam" id="PF05922"/>
    </source>
</evidence>
<feature type="active site" description="Charge relay system" evidence="6">
    <location>
        <position position="350"/>
    </location>
</feature>
<dbReference type="GO" id="GO:0005576">
    <property type="term" value="C:extracellular region"/>
    <property type="evidence" value="ECO:0007669"/>
    <property type="project" value="UniProtKB-ARBA"/>
</dbReference>
<dbReference type="FunFam" id="3.40.50.200:FF:000007">
    <property type="entry name" value="Subtilisin-like serine protease"/>
    <property type="match status" value="1"/>
</dbReference>
<dbReference type="PROSITE" id="PS00138">
    <property type="entry name" value="SUBTILASE_SER"/>
    <property type="match status" value="1"/>
</dbReference>
<organism evidence="11 12">
    <name type="scientific">Colletotrichum karsti</name>
    <dbReference type="NCBI Taxonomy" id="1095194"/>
    <lineage>
        <taxon>Eukaryota</taxon>
        <taxon>Fungi</taxon>
        <taxon>Dikarya</taxon>
        <taxon>Ascomycota</taxon>
        <taxon>Pezizomycotina</taxon>
        <taxon>Sordariomycetes</taxon>
        <taxon>Hypocreomycetidae</taxon>
        <taxon>Glomerellales</taxon>
        <taxon>Glomerellaceae</taxon>
        <taxon>Colletotrichum</taxon>
        <taxon>Colletotrichum boninense species complex</taxon>
    </lineage>
</organism>
<dbReference type="SUPFAM" id="SSF54897">
    <property type="entry name" value="Protease propeptides/inhibitors"/>
    <property type="match status" value="1"/>
</dbReference>
<feature type="signal peptide" evidence="8">
    <location>
        <begin position="1"/>
        <end position="19"/>
    </location>
</feature>
<dbReference type="GO" id="GO:0004252">
    <property type="term" value="F:serine-type endopeptidase activity"/>
    <property type="evidence" value="ECO:0007669"/>
    <property type="project" value="UniProtKB-UniRule"/>
</dbReference>
<dbReference type="PANTHER" id="PTHR43806">
    <property type="entry name" value="PEPTIDASE S8"/>
    <property type="match status" value="1"/>
</dbReference>
<dbReference type="PANTHER" id="PTHR43806:SF58">
    <property type="entry name" value="ALKALINE PROTEASE 1-RELATED"/>
    <property type="match status" value="1"/>
</dbReference>
<evidence type="ECO:0000256" key="6">
    <source>
        <dbReference type="PROSITE-ProRule" id="PRU01240"/>
    </source>
</evidence>
<keyword evidence="5 6" id="KW-0720">Serine protease</keyword>
<reference evidence="11" key="1">
    <citation type="submission" date="2020-03" db="EMBL/GenBank/DDBJ databases">
        <authorList>
            <person name="He L."/>
        </authorList>
    </citation>
    <scope>NUCLEOTIDE SEQUENCE</scope>
    <source>
        <strain evidence="11">CkLH20</strain>
    </source>
</reference>
<keyword evidence="12" id="KW-1185">Reference proteome</keyword>
<evidence type="ECO:0000313" key="12">
    <source>
        <dbReference type="Proteomes" id="UP000781932"/>
    </source>
</evidence>
<name>A0A9P6IEA0_9PEZI</name>
<dbReference type="PROSITE" id="PS00136">
    <property type="entry name" value="SUBTILASE_ASP"/>
    <property type="match status" value="1"/>
</dbReference>
<dbReference type="InterPro" id="IPR023827">
    <property type="entry name" value="Peptidase_S8_Asp-AS"/>
</dbReference>
<feature type="active site" description="Charge relay system" evidence="6">
    <location>
        <position position="191"/>
    </location>
</feature>
<dbReference type="Gene3D" id="3.40.50.200">
    <property type="entry name" value="Peptidase S8/S53 domain"/>
    <property type="match status" value="1"/>
</dbReference>
<evidence type="ECO:0000313" key="11">
    <source>
        <dbReference type="EMBL" id="KAF9881254.1"/>
    </source>
</evidence>
<evidence type="ECO:0000256" key="2">
    <source>
        <dbReference type="ARBA" id="ARBA00022670"/>
    </source>
</evidence>
<dbReference type="Pfam" id="PF00082">
    <property type="entry name" value="Peptidase_S8"/>
    <property type="match status" value="1"/>
</dbReference>
<dbReference type="GO" id="GO:0006508">
    <property type="term" value="P:proteolysis"/>
    <property type="evidence" value="ECO:0007669"/>
    <property type="project" value="UniProtKB-KW"/>
</dbReference>
<dbReference type="OrthoDB" id="206201at2759"/>
<evidence type="ECO:0000256" key="4">
    <source>
        <dbReference type="ARBA" id="ARBA00022801"/>
    </source>
</evidence>
<dbReference type="InterPro" id="IPR000209">
    <property type="entry name" value="Peptidase_S8/S53_dom"/>
</dbReference>
<gene>
    <name evidence="11" type="ORF">CkaCkLH20_01404</name>
</gene>
<evidence type="ECO:0000256" key="5">
    <source>
        <dbReference type="ARBA" id="ARBA00022825"/>
    </source>
</evidence>
<proteinExistence type="inferred from homology"/>
<dbReference type="InterPro" id="IPR015500">
    <property type="entry name" value="Peptidase_S8_subtilisin-rel"/>
</dbReference>
<dbReference type="GeneID" id="62157197"/>
<dbReference type="SUPFAM" id="SSF52743">
    <property type="entry name" value="Subtilisin-like"/>
    <property type="match status" value="1"/>
</dbReference>
<evidence type="ECO:0000256" key="3">
    <source>
        <dbReference type="ARBA" id="ARBA00022729"/>
    </source>
</evidence>
<dbReference type="AlphaFoldDB" id="A0A9P6IEA0"/>
<dbReference type="InterPro" id="IPR010259">
    <property type="entry name" value="S8pro/Inhibitor_I9"/>
</dbReference>
<dbReference type="InterPro" id="IPR023828">
    <property type="entry name" value="Peptidase_S8_Ser-AS"/>
</dbReference>
<sequence length="421" mass="43820">MPSISAAAVLLTFVLRALSVAVPKVAPVGAIPGQYIVRLKPGLQASDIQSHLDWAVDAHRRSPQRRDTTGLGKSFSIGRFNAYTGSFDDDSIAEISAAAGVHSVEPNRFVEPDVFMSQSSATWGLASLSSPNQLPDTSNVYSYAYDRSSGAGTFVYVVDTGVQISHPDFAGRAVKGYNAQPDEEFDDFGGHGTHTAGVVGSQTYGVVKRATIVDVKVLAGGGSGTVENVLDGYNWAVNNITQTPGRLGKSVISMSLGFAVSSRTSALEDAVKAAYDLGVVTVVSAGNGNQDAAGRSPARAEHAFTVAAADWNRNRAGFSNYGASVEIFAPGVDIKSLGLDNGYATRSGTSQATPFVAGLVAYLMSKEGLTTPKALLDRVTALAISDVVQDSKGAGNLLAYNGRQGVIVGTARRAVGVPLRV</sequence>
<feature type="domain" description="Peptidase S8/S53" evidence="9">
    <location>
        <begin position="150"/>
        <end position="375"/>
    </location>
</feature>
<dbReference type="Proteomes" id="UP000781932">
    <property type="component" value="Unassembled WGS sequence"/>
</dbReference>
<accession>A0A9P6IEA0</accession>
<dbReference type="CDD" id="cd04077">
    <property type="entry name" value="Peptidases_S8_PCSK9_ProteinaseK_like"/>
    <property type="match status" value="1"/>
</dbReference>
<dbReference type="InterPro" id="IPR036852">
    <property type="entry name" value="Peptidase_S8/S53_dom_sf"/>
</dbReference>
<feature type="chain" id="PRO_5040492511" description="Alkaline protease 1" evidence="8">
    <location>
        <begin position="20"/>
        <end position="421"/>
    </location>
</feature>
<evidence type="ECO:0000259" key="9">
    <source>
        <dbReference type="Pfam" id="PF00082"/>
    </source>
</evidence>
<dbReference type="PROSITE" id="PS51892">
    <property type="entry name" value="SUBTILASE"/>
    <property type="match status" value="1"/>
</dbReference>
<evidence type="ECO:0008006" key="13">
    <source>
        <dbReference type="Google" id="ProtNLM"/>
    </source>
</evidence>
<reference evidence="11" key="2">
    <citation type="submission" date="2020-11" db="EMBL/GenBank/DDBJ databases">
        <title>Whole genome sequencing of Colletotrichum sp.</title>
        <authorList>
            <person name="Li H."/>
        </authorList>
    </citation>
    <scope>NUCLEOTIDE SEQUENCE</scope>
    <source>
        <strain evidence="11">CkLH20</strain>
    </source>
</reference>
<feature type="domain" description="Inhibitor I9" evidence="10">
    <location>
        <begin position="34"/>
        <end position="111"/>
    </location>
</feature>
<evidence type="ECO:0000256" key="1">
    <source>
        <dbReference type="ARBA" id="ARBA00011073"/>
    </source>
</evidence>
<dbReference type="PRINTS" id="PR00723">
    <property type="entry name" value="SUBTILISIN"/>
</dbReference>
<protein>
    <recommendedName>
        <fullName evidence="13">Alkaline protease 1</fullName>
    </recommendedName>
</protein>
<feature type="active site" description="Charge relay system" evidence="6">
    <location>
        <position position="159"/>
    </location>
</feature>
<dbReference type="Pfam" id="PF05922">
    <property type="entry name" value="Inhibitor_I9"/>
    <property type="match status" value="1"/>
</dbReference>
<keyword evidence="3 8" id="KW-0732">Signal</keyword>
<evidence type="ECO:0000256" key="7">
    <source>
        <dbReference type="RuleBase" id="RU003355"/>
    </source>
</evidence>
<comment type="caution">
    <text evidence="11">The sequence shown here is derived from an EMBL/GenBank/DDBJ whole genome shotgun (WGS) entry which is preliminary data.</text>
</comment>
<keyword evidence="4 6" id="KW-0378">Hydrolase</keyword>
<dbReference type="EMBL" id="JAATWM020000003">
    <property type="protein sequence ID" value="KAF9881254.1"/>
    <property type="molecule type" value="Genomic_DNA"/>
</dbReference>
<dbReference type="RefSeq" id="XP_038750715.1">
    <property type="nucleotide sequence ID" value="XM_038884123.1"/>
</dbReference>
<evidence type="ECO:0000256" key="8">
    <source>
        <dbReference type="SAM" id="SignalP"/>
    </source>
</evidence>
<keyword evidence="2 6" id="KW-0645">Protease</keyword>